<comment type="caution">
    <text evidence="2">The sequence shown here is derived from an EMBL/GenBank/DDBJ whole genome shotgun (WGS) entry which is preliminary data.</text>
</comment>
<dbReference type="EMBL" id="JAPEVG010000032">
    <property type="protein sequence ID" value="KAJ8494782.1"/>
    <property type="molecule type" value="Genomic_DNA"/>
</dbReference>
<dbReference type="Proteomes" id="UP001215151">
    <property type="component" value="Unassembled WGS sequence"/>
</dbReference>
<gene>
    <name evidence="2" type="ORF">ONZ51_g2115</name>
</gene>
<accession>A0AAD7U2X5</accession>
<organism evidence="2 3">
    <name type="scientific">Trametes cubensis</name>
    <dbReference type="NCBI Taxonomy" id="1111947"/>
    <lineage>
        <taxon>Eukaryota</taxon>
        <taxon>Fungi</taxon>
        <taxon>Dikarya</taxon>
        <taxon>Basidiomycota</taxon>
        <taxon>Agaricomycotina</taxon>
        <taxon>Agaricomycetes</taxon>
        <taxon>Polyporales</taxon>
        <taxon>Polyporaceae</taxon>
        <taxon>Trametes</taxon>
    </lineage>
</organism>
<protein>
    <submittedName>
        <fullName evidence="2">Uncharacterized protein</fullName>
    </submittedName>
</protein>
<feature type="region of interest" description="Disordered" evidence="1">
    <location>
        <begin position="42"/>
        <end position="68"/>
    </location>
</feature>
<feature type="region of interest" description="Disordered" evidence="1">
    <location>
        <begin position="1"/>
        <end position="23"/>
    </location>
</feature>
<reference evidence="2" key="1">
    <citation type="submission" date="2022-11" db="EMBL/GenBank/DDBJ databases">
        <title>Genome Sequence of Cubamyces cubensis.</title>
        <authorList>
            <person name="Buettner E."/>
        </authorList>
    </citation>
    <scope>NUCLEOTIDE SEQUENCE</scope>
    <source>
        <strain evidence="2">MPL-01</strain>
    </source>
</reference>
<evidence type="ECO:0000313" key="2">
    <source>
        <dbReference type="EMBL" id="KAJ8494782.1"/>
    </source>
</evidence>
<sequence length="132" mass="14568">MLGLANELESQNSGSLVVTRHPSRPSFDRVALTSTVRNSPRVAFEEEEEVPKATGLRLHNRPPPHVESAMHRDVSAKARHGGDRTSVVIGWKLGRARCYYTIASYPCGSGIGEDHSKRSKYAPYAWGLRGEP</sequence>
<evidence type="ECO:0000256" key="1">
    <source>
        <dbReference type="SAM" id="MobiDB-lite"/>
    </source>
</evidence>
<proteinExistence type="predicted"/>
<keyword evidence="3" id="KW-1185">Reference proteome</keyword>
<dbReference type="AlphaFoldDB" id="A0AAD7U2X5"/>
<name>A0AAD7U2X5_9APHY</name>
<evidence type="ECO:0000313" key="3">
    <source>
        <dbReference type="Proteomes" id="UP001215151"/>
    </source>
</evidence>